<dbReference type="OrthoDB" id="7487699at2"/>
<dbReference type="AlphaFoldDB" id="A0A845A1X1"/>
<keyword evidence="1" id="KW-0677">Repeat</keyword>
<evidence type="ECO:0000256" key="4">
    <source>
        <dbReference type="SAM" id="SignalP"/>
    </source>
</evidence>
<evidence type="ECO:0000256" key="1">
    <source>
        <dbReference type="ARBA" id="ARBA00022737"/>
    </source>
</evidence>
<dbReference type="Pfam" id="PF14559">
    <property type="entry name" value="TPR_19"/>
    <property type="match status" value="2"/>
</dbReference>
<gene>
    <name evidence="5" type="ORF">GRI62_05885</name>
</gene>
<dbReference type="PROSITE" id="PS50005">
    <property type="entry name" value="TPR"/>
    <property type="match status" value="1"/>
</dbReference>
<dbReference type="PANTHER" id="PTHR45586:SF1">
    <property type="entry name" value="LIPOPOLYSACCHARIDE ASSEMBLY PROTEIN B"/>
    <property type="match status" value="1"/>
</dbReference>
<protein>
    <submittedName>
        <fullName evidence="5">Tetratricopeptide repeat protein</fullName>
    </submittedName>
</protein>
<dbReference type="InterPro" id="IPR011990">
    <property type="entry name" value="TPR-like_helical_dom_sf"/>
</dbReference>
<feature type="repeat" description="TPR" evidence="3">
    <location>
        <begin position="429"/>
        <end position="462"/>
    </location>
</feature>
<keyword evidence="6" id="KW-1185">Reference proteome</keyword>
<dbReference type="Proteomes" id="UP000460626">
    <property type="component" value="Unassembled WGS sequence"/>
</dbReference>
<dbReference type="InterPro" id="IPR051012">
    <property type="entry name" value="CellSynth/LPSAsmb/PSIAsmb"/>
</dbReference>
<proteinExistence type="predicted"/>
<dbReference type="SMART" id="SM00028">
    <property type="entry name" value="TPR"/>
    <property type="match status" value="4"/>
</dbReference>
<dbReference type="SUPFAM" id="SSF48452">
    <property type="entry name" value="TPR-like"/>
    <property type="match status" value="3"/>
</dbReference>
<dbReference type="InterPro" id="IPR011717">
    <property type="entry name" value="TPR-4"/>
</dbReference>
<comment type="caution">
    <text evidence="5">The sequence shown here is derived from an EMBL/GenBank/DDBJ whole genome shotgun (WGS) entry which is preliminary data.</text>
</comment>
<keyword evidence="2 3" id="KW-0802">TPR repeat</keyword>
<name>A0A845A1X1_9SPHN</name>
<evidence type="ECO:0000256" key="3">
    <source>
        <dbReference type="PROSITE-ProRule" id="PRU00339"/>
    </source>
</evidence>
<feature type="chain" id="PRO_5032277584" evidence="4">
    <location>
        <begin position="24"/>
        <end position="510"/>
    </location>
</feature>
<accession>A0A845A1X1</accession>
<dbReference type="InterPro" id="IPR019734">
    <property type="entry name" value="TPR_rpt"/>
</dbReference>
<evidence type="ECO:0000313" key="5">
    <source>
        <dbReference type="EMBL" id="MXO93136.1"/>
    </source>
</evidence>
<dbReference type="PANTHER" id="PTHR45586">
    <property type="entry name" value="TPR REPEAT-CONTAINING PROTEIN PA4667"/>
    <property type="match status" value="1"/>
</dbReference>
<reference evidence="5 6" key="1">
    <citation type="submission" date="2019-12" db="EMBL/GenBank/DDBJ databases">
        <title>Genomic-based taxomic classification of the family Erythrobacteraceae.</title>
        <authorList>
            <person name="Xu L."/>
        </authorList>
    </citation>
    <scope>NUCLEOTIDE SEQUENCE [LARGE SCALE GENOMIC DNA]</scope>
    <source>
        <strain evidence="5 6">RC4-10-4</strain>
    </source>
</reference>
<keyword evidence="4" id="KW-0732">Signal</keyword>
<feature type="signal peptide" evidence="4">
    <location>
        <begin position="1"/>
        <end position="23"/>
    </location>
</feature>
<organism evidence="5 6">
    <name type="scientific">Aurantiacibacter arachoides</name>
    <dbReference type="NCBI Taxonomy" id="1850444"/>
    <lineage>
        <taxon>Bacteria</taxon>
        <taxon>Pseudomonadati</taxon>
        <taxon>Pseudomonadota</taxon>
        <taxon>Alphaproteobacteria</taxon>
        <taxon>Sphingomonadales</taxon>
        <taxon>Erythrobacteraceae</taxon>
        <taxon>Aurantiacibacter</taxon>
    </lineage>
</organism>
<dbReference type="Pfam" id="PF13432">
    <property type="entry name" value="TPR_16"/>
    <property type="match status" value="2"/>
</dbReference>
<dbReference type="EMBL" id="WTYH01000001">
    <property type="protein sequence ID" value="MXO93136.1"/>
    <property type="molecule type" value="Genomic_DNA"/>
</dbReference>
<dbReference type="Pfam" id="PF07721">
    <property type="entry name" value="TPR_4"/>
    <property type="match status" value="1"/>
</dbReference>
<dbReference type="RefSeq" id="WP_131452440.1">
    <property type="nucleotide sequence ID" value="NZ_BMJK01000001.1"/>
</dbReference>
<sequence>MANWSTISWKRTLSVAALALALAACGLSPEERMARAETAFAEHRFSEARLDLATVLQENERDPVALELLARTQLHLGDGEGAVATLERLAAAGRQPADFALLMGEAQLLRGRLDEALALVADSDTPEAARIAALAHIGAGDTDAARAAFAAGAQRRGDASRLLADYALFALRNGDPVRAAQLAASARDAAPDGLDPLVSSARVAQASGDLAKALEFYERAAAVWPESRVALLGQIGILGDLGRLAEARPLIADVARRTPGDPDVVYLQARLTAEDGDWTEVREMLQPLEGEDDPRLQLLYSRALVELDLPEQALPRLTSLMRRSPNHAATRRLLAQAQLDAGDAVAAYATIRPLASNAGGNAQDLAIFSAAARASGRSADIAQARASAPPAERVGTLLSQGDAALRGGNWRAAIDAYEELRRWTGDSNAMVLNNLAYARSRTGETEEALRLAESALQLAPRNPSVMDTAGWLLVQSGSDRSRGLRLLEQAAELAPDNTTIADHLRAARNT</sequence>
<evidence type="ECO:0000256" key="2">
    <source>
        <dbReference type="ARBA" id="ARBA00022803"/>
    </source>
</evidence>
<dbReference type="Gene3D" id="1.25.40.10">
    <property type="entry name" value="Tetratricopeptide repeat domain"/>
    <property type="match status" value="2"/>
</dbReference>
<dbReference type="GO" id="GO:0042802">
    <property type="term" value="F:identical protein binding"/>
    <property type="evidence" value="ECO:0007669"/>
    <property type="project" value="InterPro"/>
</dbReference>
<evidence type="ECO:0000313" key="6">
    <source>
        <dbReference type="Proteomes" id="UP000460626"/>
    </source>
</evidence>